<keyword evidence="9 14" id="KW-0256">Endoplasmic reticulum</keyword>
<keyword evidence="8" id="KW-0812">Transmembrane</keyword>
<dbReference type="InterPro" id="IPR001296">
    <property type="entry name" value="Glyco_trans_1"/>
</dbReference>
<keyword evidence="7 14" id="KW-0808">Transferase</keyword>
<dbReference type="AlphaFoldDB" id="A0AAV1Z8Y6"/>
<dbReference type="SUPFAM" id="SSF53756">
    <property type="entry name" value="UDP-Glycosyltransferase/glycogen phosphorylase"/>
    <property type="match status" value="1"/>
</dbReference>
<gene>
    <name evidence="17" type="ORF">LARSCL_LOCUS3619</name>
</gene>
<keyword evidence="10" id="KW-1133">Transmembrane helix</keyword>
<dbReference type="GO" id="GO:0004377">
    <property type="term" value="F:GDP-Man:Man(3)GlcNAc(2)-PP-Dol alpha-1,2-mannosyltransferase activity"/>
    <property type="evidence" value="ECO:0007669"/>
    <property type="project" value="UniProtKB-UniRule"/>
</dbReference>
<dbReference type="GO" id="GO:0005789">
    <property type="term" value="C:endoplasmic reticulum membrane"/>
    <property type="evidence" value="ECO:0007669"/>
    <property type="project" value="UniProtKB-SubCell"/>
</dbReference>
<evidence type="ECO:0000256" key="13">
    <source>
        <dbReference type="ARBA" id="ARBA00045128"/>
    </source>
</evidence>
<dbReference type="GO" id="GO:0006487">
    <property type="term" value="P:protein N-linked glycosylation"/>
    <property type="evidence" value="ECO:0007669"/>
    <property type="project" value="TreeGrafter"/>
</dbReference>
<evidence type="ECO:0000256" key="3">
    <source>
        <dbReference type="ARBA" id="ARBA00009481"/>
    </source>
</evidence>
<comment type="catalytic activity">
    <reaction evidence="12 14">
        <text>an alpha-D-Man-(1-&gt;3)-[alpha-D-Man-(1-&gt;6)]-beta-D-Man-(1-&gt;4)-beta-D-GlcNAc-(1-&gt;4)-alpha-D-GlcNAc-diphospho-di-trans,poly-cis-dolichol + 2 GDP-alpha-D-mannose = an alpha-D-Man-(1-&gt;2)-alpha-D-Man-(1-&gt;2)-alpha-D-Man-(1-&gt;3)-[alpha-D-Man-(1-&gt;6)]-beta-D-Man-(1-&gt;4)-beta-D-GlcNAc-(1-&gt;4)-alpha-D-GlcNAc-diphospho-di-trans,poly-cis-dolichol + 2 GDP + 2 H(+)</text>
        <dbReference type="Rhea" id="RHEA:29523"/>
        <dbReference type="Rhea" id="RHEA-COMP:19515"/>
        <dbReference type="Rhea" id="RHEA-COMP:19516"/>
        <dbReference type="ChEBI" id="CHEBI:15378"/>
        <dbReference type="ChEBI" id="CHEBI:57527"/>
        <dbReference type="ChEBI" id="CHEBI:58189"/>
        <dbReference type="ChEBI" id="CHEBI:132511"/>
        <dbReference type="ChEBI" id="CHEBI:132515"/>
        <dbReference type="EC" id="2.4.1.131"/>
    </reaction>
    <physiologicalReaction direction="left-to-right" evidence="12 14">
        <dbReference type="Rhea" id="RHEA:29524"/>
    </physiologicalReaction>
</comment>
<evidence type="ECO:0000256" key="1">
    <source>
        <dbReference type="ARBA" id="ARBA00004389"/>
    </source>
</evidence>
<dbReference type="Pfam" id="PF15924">
    <property type="entry name" value="ALG11_N"/>
    <property type="match status" value="1"/>
</dbReference>
<dbReference type="EMBL" id="CAXIEN010000028">
    <property type="protein sequence ID" value="CAL1267354.1"/>
    <property type="molecule type" value="Genomic_DNA"/>
</dbReference>
<organism evidence="17 18">
    <name type="scientific">Larinioides sclopetarius</name>
    <dbReference type="NCBI Taxonomy" id="280406"/>
    <lineage>
        <taxon>Eukaryota</taxon>
        <taxon>Metazoa</taxon>
        <taxon>Ecdysozoa</taxon>
        <taxon>Arthropoda</taxon>
        <taxon>Chelicerata</taxon>
        <taxon>Arachnida</taxon>
        <taxon>Araneae</taxon>
        <taxon>Araneomorphae</taxon>
        <taxon>Entelegynae</taxon>
        <taxon>Araneoidea</taxon>
        <taxon>Araneidae</taxon>
        <taxon>Larinioides</taxon>
    </lineage>
</organism>
<dbReference type="PANTHER" id="PTHR45919:SF1">
    <property type="entry name" value="GDP-MAN:MAN(3)GLCNAC(2)-PP-DOL ALPHA-1,2-MANNOSYLTRANSFERASE"/>
    <property type="match status" value="1"/>
</dbReference>
<proteinExistence type="inferred from homology"/>
<dbReference type="Pfam" id="PF00534">
    <property type="entry name" value="Glycos_transf_1"/>
    <property type="match status" value="1"/>
</dbReference>
<keyword evidence="18" id="KW-1185">Reference proteome</keyword>
<keyword evidence="11" id="KW-0472">Membrane</keyword>
<evidence type="ECO:0000313" key="18">
    <source>
        <dbReference type="Proteomes" id="UP001497382"/>
    </source>
</evidence>
<evidence type="ECO:0000256" key="11">
    <source>
        <dbReference type="ARBA" id="ARBA00023136"/>
    </source>
</evidence>
<feature type="domain" description="ALG11 mannosyltransferase N-terminal" evidence="16">
    <location>
        <begin position="37"/>
        <end position="242"/>
    </location>
</feature>
<evidence type="ECO:0000256" key="5">
    <source>
        <dbReference type="ARBA" id="ARBA00022018"/>
    </source>
</evidence>
<dbReference type="InterPro" id="IPR038013">
    <property type="entry name" value="ALG11"/>
</dbReference>
<evidence type="ECO:0000259" key="16">
    <source>
        <dbReference type="Pfam" id="PF15924"/>
    </source>
</evidence>
<dbReference type="Proteomes" id="UP001497382">
    <property type="component" value="Unassembled WGS sequence"/>
</dbReference>
<dbReference type="InterPro" id="IPR031814">
    <property type="entry name" value="ALG11_N"/>
</dbReference>
<feature type="domain" description="Glycosyl transferase family 1" evidence="15">
    <location>
        <begin position="266"/>
        <end position="438"/>
    </location>
</feature>
<comment type="pathway">
    <text evidence="2 14">Protein modification; protein glycosylation.</text>
</comment>
<comment type="similarity">
    <text evidence="3 14">Belongs to the glycosyltransferase group 1 family. Glycosyltransferase 4 subfamily.</text>
</comment>
<comment type="caution">
    <text evidence="17">The sequence shown here is derived from an EMBL/GenBank/DDBJ whole genome shotgun (WGS) entry which is preliminary data.</text>
</comment>
<protein>
    <recommendedName>
        <fullName evidence="5 14">GDP-Man:Man(3)GlcNAc(2)-PP-Dol alpha-1,2-mannosyltransferase</fullName>
        <ecNumber evidence="4 14">2.4.1.131</ecNumber>
    </recommendedName>
</protein>
<evidence type="ECO:0000256" key="2">
    <source>
        <dbReference type="ARBA" id="ARBA00004922"/>
    </source>
</evidence>
<name>A0AAV1Z8Y6_9ARAC</name>
<keyword evidence="6 14" id="KW-0328">Glycosyltransferase</keyword>
<dbReference type="EC" id="2.4.1.131" evidence="4 14"/>
<accession>A0AAV1Z8Y6</accession>
<dbReference type="Gene3D" id="3.40.50.2000">
    <property type="entry name" value="Glycogen Phosphorylase B"/>
    <property type="match status" value="1"/>
</dbReference>
<dbReference type="CDD" id="cd03806">
    <property type="entry name" value="GT4_ALG11-like"/>
    <property type="match status" value="1"/>
</dbReference>
<evidence type="ECO:0000313" key="17">
    <source>
        <dbReference type="EMBL" id="CAL1267354.1"/>
    </source>
</evidence>
<evidence type="ECO:0000256" key="9">
    <source>
        <dbReference type="ARBA" id="ARBA00022824"/>
    </source>
</evidence>
<evidence type="ECO:0000256" key="14">
    <source>
        <dbReference type="RuleBase" id="RU367051"/>
    </source>
</evidence>
<evidence type="ECO:0000259" key="15">
    <source>
        <dbReference type="Pfam" id="PF00534"/>
    </source>
</evidence>
<comment type="function">
    <text evidence="13">GDP-Man:Man(3)GlcNAc(2)-PP-Dol alpha-1,2-mannosyltransferase that operates in the biosynthetic pathway of dolichol-linked oligosaccharides, the glycan precursors employed in protein asparagine (N)-glycosylation. The assembly of dolichol-linked oligosaccharides begins on the cytosolic side of the endoplasmic reticulum membrane and finishes in its lumen. The sequential addition of sugars to dolichol pyrophosphate produces dolichol-linked oligosaccharides containing fourteen sugars, including two GlcNAcs, nine mannoses and three glucoses. Once assembled, the oligosaccharide is transferred from the lipid to nascent proteins by oligosaccharyltransferases. Catalyzes, on the cytoplasmic face of the endoplasmic reticulum, the addition of the fourth and fifth mannose residues to the dolichol-linked oligosaccharide chain, to produce Man(5)GlcNAc(2)-PP-dolichol core oligosaccharide. Man(5)GlcNAc(2)-PP-dolichol is a substrate for ALG3, the following enzyme in the biosynthetic pathway.</text>
</comment>
<sequence length="462" mass="53382">MICCVLLIGFLFLFTAILSIKLYLVLRKISKKNNKELTVGFFHPYCNAGGGGERVLWTAVRAIQKQYKDAHCVIYSGDPVSTTNIIKSVEMRFNIKLLRNIDVIYLKSRFLVEAKYYPIFTLLMQSLGSVVLGLEAILKYVPDIYIDTMGYAWTYPIFKFLGSCPVGAYVHFPTISTDMLKNVQSRRTAVNNRTYISNSKIFSLCKLVYYQVFAFCYGLVGKQADVIMVNSTWTRNHILELWQKPQFTFTVYPPCDVSEFNCIPLEIHDGKTRILSIAQFRPEKNHELQIRAFYNFLDRLDSHINHPVLVLIGSCRHEEDYQRVQMLRNICNELKISEKVEFKINLTFQEVVQEMTNSIMALHTMRDEHFGIGIVECMSAGLIMIAHNSGGPKMDIVVEYNGKKTGFLADNINTFSDAMEYVWKMDYNDLYDIRTNARDSVSRFSTDKFEDVFLSTFRLLIR</sequence>
<evidence type="ECO:0000256" key="4">
    <source>
        <dbReference type="ARBA" id="ARBA00012645"/>
    </source>
</evidence>
<reference evidence="17 18" key="1">
    <citation type="submission" date="2024-04" db="EMBL/GenBank/DDBJ databases">
        <authorList>
            <person name="Rising A."/>
            <person name="Reimegard J."/>
            <person name="Sonavane S."/>
            <person name="Akerstrom W."/>
            <person name="Nylinder S."/>
            <person name="Hedman E."/>
            <person name="Kallberg Y."/>
        </authorList>
    </citation>
    <scope>NUCLEOTIDE SEQUENCE [LARGE SCALE GENOMIC DNA]</scope>
</reference>
<evidence type="ECO:0000256" key="8">
    <source>
        <dbReference type="ARBA" id="ARBA00022692"/>
    </source>
</evidence>
<evidence type="ECO:0000256" key="6">
    <source>
        <dbReference type="ARBA" id="ARBA00022676"/>
    </source>
</evidence>
<evidence type="ECO:0000256" key="7">
    <source>
        <dbReference type="ARBA" id="ARBA00022679"/>
    </source>
</evidence>
<dbReference type="PANTHER" id="PTHR45919">
    <property type="entry name" value="GDP-MAN:MAN(3)GLCNAC(2)-PP-DOL ALPHA-1,2-MANNOSYLTRANSFERASE"/>
    <property type="match status" value="1"/>
</dbReference>
<evidence type="ECO:0000256" key="12">
    <source>
        <dbReference type="ARBA" id="ARBA00045065"/>
    </source>
</evidence>
<comment type="subcellular location">
    <subcellularLocation>
        <location evidence="1">Endoplasmic reticulum membrane</location>
        <topology evidence="1">Single-pass membrane protein</topology>
    </subcellularLocation>
</comment>
<evidence type="ECO:0000256" key="10">
    <source>
        <dbReference type="ARBA" id="ARBA00022989"/>
    </source>
</evidence>